<name>A0A9D1I4P9_9FIRM</name>
<evidence type="ECO:0000259" key="3">
    <source>
        <dbReference type="SMART" id="SM00860"/>
    </source>
</evidence>
<feature type="region of interest" description="Disordered" evidence="2">
    <location>
        <begin position="1110"/>
        <end position="1146"/>
    </location>
</feature>
<dbReference type="Pfam" id="PF14568">
    <property type="entry name" value="SUKH_6"/>
    <property type="match status" value="1"/>
</dbReference>
<feature type="repeat" description="TPR" evidence="1">
    <location>
        <begin position="74"/>
        <end position="107"/>
    </location>
</feature>
<proteinExistence type="predicted"/>
<dbReference type="Pfam" id="PF14080">
    <property type="entry name" value="DUF4261"/>
    <property type="match status" value="1"/>
</dbReference>
<accession>A0A9D1I4P9</accession>
<gene>
    <name evidence="4" type="ORF">IAD16_07345</name>
</gene>
<dbReference type="InterPro" id="IPR020941">
    <property type="entry name" value="SUFU-like_domain"/>
</dbReference>
<organism evidence="4 5">
    <name type="scientific">Candidatus Fimisoma avicola</name>
    <dbReference type="NCBI Taxonomy" id="2840826"/>
    <lineage>
        <taxon>Bacteria</taxon>
        <taxon>Bacillati</taxon>
        <taxon>Bacillota</taxon>
        <taxon>Clostridia</taxon>
        <taxon>Eubacteriales</taxon>
        <taxon>Candidatus Fimisoma</taxon>
    </lineage>
</organism>
<dbReference type="PROSITE" id="PS50005">
    <property type="entry name" value="TPR"/>
    <property type="match status" value="1"/>
</dbReference>
<dbReference type="EMBL" id="DVMO01000107">
    <property type="protein sequence ID" value="HIU28174.1"/>
    <property type="molecule type" value="Genomic_DNA"/>
</dbReference>
<evidence type="ECO:0000313" key="4">
    <source>
        <dbReference type="EMBL" id="HIU28174.1"/>
    </source>
</evidence>
<evidence type="ECO:0000313" key="5">
    <source>
        <dbReference type="Proteomes" id="UP000824091"/>
    </source>
</evidence>
<dbReference type="InterPro" id="IPR011990">
    <property type="entry name" value="TPR-like_helical_dom_sf"/>
</dbReference>
<comment type="caution">
    <text evidence="4">The sequence shown here is derived from an EMBL/GenBank/DDBJ whole genome shotgun (WGS) entry which is preliminary data.</text>
</comment>
<dbReference type="InterPro" id="IPR037883">
    <property type="entry name" value="Knr4/Smi1-like_sf"/>
</dbReference>
<feature type="region of interest" description="Disordered" evidence="2">
    <location>
        <begin position="491"/>
        <end position="520"/>
    </location>
</feature>
<dbReference type="InterPro" id="IPR025357">
    <property type="entry name" value="DUF4261"/>
</dbReference>
<dbReference type="InterPro" id="IPR019734">
    <property type="entry name" value="TPR_rpt"/>
</dbReference>
<dbReference type="InterPro" id="IPR018958">
    <property type="entry name" value="Knr4/Smi1-like_dom"/>
</dbReference>
<dbReference type="Pfam" id="PF05076">
    <property type="entry name" value="SUFU"/>
    <property type="match status" value="1"/>
</dbReference>
<feature type="compositionally biased region" description="Basic and acidic residues" evidence="2">
    <location>
        <begin position="505"/>
        <end position="516"/>
    </location>
</feature>
<evidence type="ECO:0000256" key="2">
    <source>
        <dbReference type="SAM" id="MobiDB-lite"/>
    </source>
</evidence>
<dbReference type="InterPro" id="IPR037181">
    <property type="entry name" value="SUFU_N"/>
</dbReference>
<evidence type="ECO:0000256" key="1">
    <source>
        <dbReference type="PROSITE-ProRule" id="PRU00339"/>
    </source>
</evidence>
<protein>
    <submittedName>
        <fullName evidence="4">Suppressor of fused domain protein</fullName>
    </submittedName>
</protein>
<reference evidence="4" key="2">
    <citation type="journal article" date="2021" name="PeerJ">
        <title>Extensive microbial diversity within the chicken gut microbiome revealed by metagenomics and culture.</title>
        <authorList>
            <person name="Gilroy R."/>
            <person name="Ravi A."/>
            <person name="Getino M."/>
            <person name="Pursley I."/>
            <person name="Horton D.L."/>
            <person name="Alikhan N.F."/>
            <person name="Baker D."/>
            <person name="Gharbi K."/>
            <person name="Hall N."/>
            <person name="Watson M."/>
            <person name="Adriaenssens E.M."/>
            <person name="Foster-Nyarko E."/>
            <person name="Jarju S."/>
            <person name="Secka A."/>
            <person name="Antonio M."/>
            <person name="Oren A."/>
            <person name="Chaudhuri R.R."/>
            <person name="La Ragione R."/>
            <person name="Hildebrand F."/>
            <person name="Pallen M.J."/>
        </authorList>
    </citation>
    <scope>NUCLEOTIDE SEQUENCE</scope>
    <source>
        <strain evidence="4">11300</strain>
    </source>
</reference>
<dbReference type="SMART" id="SM00860">
    <property type="entry name" value="SMI1_KNR4"/>
    <property type="match status" value="1"/>
</dbReference>
<dbReference type="Gene3D" id="1.25.40.10">
    <property type="entry name" value="Tetratricopeptide repeat domain"/>
    <property type="match status" value="1"/>
</dbReference>
<reference evidence="4" key="1">
    <citation type="submission" date="2020-10" db="EMBL/GenBank/DDBJ databases">
        <authorList>
            <person name="Gilroy R."/>
        </authorList>
    </citation>
    <scope>NUCLEOTIDE SEQUENCE</scope>
    <source>
        <strain evidence="4">11300</strain>
    </source>
</reference>
<feature type="domain" description="Knr4/Smi1-like" evidence="3">
    <location>
        <begin position="704"/>
        <end position="843"/>
    </location>
</feature>
<dbReference type="Proteomes" id="UP000824091">
    <property type="component" value="Unassembled WGS sequence"/>
</dbReference>
<dbReference type="SUPFAM" id="SSF103359">
    <property type="entry name" value="Suppressor of Fused, N-terminal domain"/>
    <property type="match status" value="1"/>
</dbReference>
<dbReference type="SUPFAM" id="SSF160631">
    <property type="entry name" value="SMI1/KNR4-like"/>
    <property type="match status" value="1"/>
</dbReference>
<dbReference type="SUPFAM" id="SSF48452">
    <property type="entry name" value="TPR-like"/>
    <property type="match status" value="1"/>
</dbReference>
<dbReference type="Gene3D" id="3.40.1580.10">
    <property type="entry name" value="SMI1/KNR4-like"/>
    <property type="match status" value="1"/>
</dbReference>
<sequence>MGILEQCQMWHEQDEYQKIADALEALPTDERTADVDMELARAYNNLGVACEDRRLIRKAIQLMKAHEEELCETYSWNFRMGYSWYHLEQEGRALVFFHRALELHPGNDAKIDTKQEILRFISQCEKCITRPIFEECFRERTKKAWETFAEQESQLRRIMDEDKDHRRSHELITQCGEILDLAFDNISFEMGFDGEKYELILTPEGDRVKLFELVYFQEHVPEEVLKHWAVTVGRQPADDAGLWFDRWKISGKDVQIWIERTGEKSFSMSAYCEKLMPLIREDRGQVWWMLTTLTDQVLGEIPNMRYIEEFDLLDEPRKESHILLAELPEKLREYGMDLSVDPHACLESYMGYQMEADEDPDADWRMDIIAGSTCCDAIVSGYLEGENDYMDDLHADGAVAGFLCYPLDTLREEKGSQKIFDFRDRLEEYLGSDCGSDTLILTGGGTGLYCGYVDFIAWDLDRALDHAKEYFDDTDIPWAVFHTFRREAGTVGLKSPDEGSLQTDGRQEGEGGRSSDDQGYVPYTLENADEFYRQIEKWNDEDKYSRCIETLDGIPAELRDYRWAYTLARALENYAVIGDQDENASDEEAEKALSRAIDVLESVRKEGQDKAEWNMRMAYGYQYLNGQKENALIYARRWAELDPKDRCAMMVIRECKDEINKQRSQDRLRKGSGSAPGDIPFDGFDFDGFWDDDEYALKEYVCDPPSDQMIADIEEELGYKLPASYIWLMKRHNGGIPVNNCCPTDEPTIWADDHVAITGIFGIGRDKPYSLCGTLGSQFMIDEWEYPAIGVAICDCPSAGHDMIFLDYRDCGPDGEPAVVHVDQENDYKITHLADSFEEFIRSLVNESVYDMEYDMEKDGTEKESKGAFVGFVLLSKEKWDKKKLIIDLKEKWDIIADEDTDRDRRDDALIFNMDNMIAAVSFMPYPVPGGEAAENAKNNYMWPGAVKAAEKHSAHIMVAVLGEEDDMLKKGELYVKLTAACCRQKYASGIYASGVVFEPEFYEDFANVMKEGRLPVFNWIWIGLYQSEFGISAYTYGMDMFGKDEMEVLEANGDPAELRDFLINLAAYVLENDAELHDGETVGFTADDKHTVMRSEGVALPDKMTLKISYGSDRENPDAENGDTDINDNYSRDGGRIQRHSGSGLPEVYTDKEMMTVEEHINKYFGEFECVFHELISTDIHVDICMIPPTKERDYNTLVTMGMGAHLMNVPGELSEYKLERAELAIALPADWRMEHEAFSDERWYWPVRLLKDLARLPIECDTWLGWGHTIDGGGSFAKNTKLCASMLIGPQTEKEGGEVCILPGGEEVNFYQVIPLYRDELEYKMENDAEALLDKMQETSFVVQVNRRSAITGDAGDPRHFN</sequence>
<keyword evidence="1" id="KW-0802">TPR repeat</keyword>